<dbReference type="Proteomes" id="UP000199101">
    <property type="component" value="Unassembled WGS sequence"/>
</dbReference>
<sequence length="634" mass="72043">MTNFFSKIRDHFVPAKNLRQRVEEEYPEVYRAISDEFDTTFYLRVYGDVRNAGIDPICHYIIYGWKEGRDPTPDFSVSMYLKQNRDVEAAGVEPFWHYIVAGRSEGRPPRFSDIDHVYLTISTELARDFYLATNPDLKDLDIDPVEHYIRAGWKEGRDPTPTFSSSYYVDSNPDVREAGVNPFYHFLVAGSKEGRIPTGTNSAKLGALERVRPLNEVANDWRRAEADPSLGTVKDFVDFLSQNCAATDKLIFSISHDDFRRHSGGVQLCIQIEQETFNREGGAYLHIYPWQPLPTLAEDADPPVCVNLNGDDVGVYRTSAVLQAFSEYKALTNQPIWRVIHSLLGHSPEQLGKIPEGLFENSFIWAHDYLLLCEGYTLLRNNISYCHGPSVDSSACSICVFGESRKTHIARLDMLISSCAFTLLSPSVIAQDILFERSSFKFEKSYLAPHCRLEKNSPISRASTQAPTRVAFCGWPVYQKGWFSFDNLARQHAGSNRYKFYYFGGGQNIPKYIESREIFVTQNSRDAMTKALIENEIDVVVLWANWPETFSFALHEALAADCQIVTTSSSGNIAKVLGELDVGIVLRTDEELYATFEGSRIEEMVDRKKREPRQISSINYSRMTIDFLNMETAS</sequence>
<dbReference type="OrthoDB" id="7220105at2"/>
<dbReference type="EMBL" id="FMAG01000013">
    <property type="protein sequence ID" value="SCB49314.1"/>
    <property type="molecule type" value="Genomic_DNA"/>
</dbReference>
<protein>
    <recommendedName>
        <fullName evidence="3">Glycosyl transferases group 1</fullName>
    </recommendedName>
</protein>
<keyword evidence="2" id="KW-1185">Reference proteome</keyword>
<evidence type="ECO:0000313" key="2">
    <source>
        <dbReference type="Proteomes" id="UP000199101"/>
    </source>
</evidence>
<gene>
    <name evidence="1" type="ORF">GA0061103_0575</name>
</gene>
<proteinExistence type="predicted"/>
<organism evidence="1 2">
    <name type="scientific">Rhizobium multihospitium</name>
    <dbReference type="NCBI Taxonomy" id="410764"/>
    <lineage>
        <taxon>Bacteria</taxon>
        <taxon>Pseudomonadati</taxon>
        <taxon>Pseudomonadota</taxon>
        <taxon>Alphaproteobacteria</taxon>
        <taxon>Hyphomicrobiales</taxon>
        <taxon>Rhizobiaceae</taxon>
        <taxon>Rhizobium/Agrobacterium group</taxon>
        <taxon>Rhizobium</taxon>
    </lineage>
</organism>
<dbReference type="RefSeq" id="WP_141694498.1">
    <property type="nucleotide sequence ID" value="NZ_FMAG01000013.1"/>
</dbReference>
<name>A0A1C3XBG6_9HYPH</name>
<evidence type="ECO:0008006" key="3">
    <source>
        <dbReference type="Google" id="ProtNLM"/>
    </source>
</evidence>
<reference evidence="2" key="1">
    <citation type="submission" date="2016-08" db="EMBL/GenBank/DDBJ databases">
        <authorList>
            <person name="Varghese N."/>
            <person name="Submissions Spin"/>
        </authorList>
    </citation>
    <scope>NUCLEOTIDE SEQUENCE [LARGE SCALE GENOMIC DNA]</scope>
    <source>
        <strain evidence="2">HAMBI 2975</strain>
    </source>
</reference>
<dbReference type="AlphaFoldDB" id="A0A1C3XBG6"/>
<evidence type="ECO:0000313" key="1">
    <source>
        <dbReference type="EMBL" id="SCB49314.1"/>
    </source>
</evidence>
<dbReference type="STRING" id="410764.GA0061103_0575"/>
<accession>A0A1C3XBG6</accession>
<dbReference type="SUPFAM" id="SSF53756">
    <property type="entry name" value="UDP-Glycosyltransferase/glycogen phosphorylase"/>
    <property type="match status" value="1"/>
</dbReference>